<dbReference type="Proteomes" id="UP000308197">
    <property type="component" value="Unassembled WGS sequence"/>
</dbReference>
<accession>A0A5C3PND3</accession>
<name>A0A5C3PND3_9APHY</name>
<dbReference type="AlphaFoldDB" id="A0A5C3PND3"/>
<dbReference type="EMBL" id="ML211026">
    <property type="protein sequence ID" value="TFK91215.1"/>
    <property type="molecule type" value="Genomic_DNA"/>
</dbReference>
<gene>
    <name evidence="1" type="ORF">K466DRAFT_338721</name>
</gene>
<sequence length="92" mass="10507">MSLELDACDVCAADDHIHGSNFHRHLIAACSTSWPKDYCIVENLSTRYYYSRIMDHGCHKQGPTVLALMQISTALASRSYTRRRQESKIWAC</sequence>
<protein>
    <submittedName>
        <fullName evidence="1">Uncharacterized protein</fullName>
    </submittedName>
</protein>
<keyword evidence="2" id="KW-1185">Reference proteome</keyword>
<dbReference type="InParanoid" id="A0A5C3PND3"/>
<evidence type="ECO:0000313" key="1">
    <source>
        <dbReference type="EMBL" id="TFK91215.1"/>
    </source>
</evidence>
<proteinExistence type="predicted"/>
<reference evidence="1 2" key="1">
    <citation type="journal article" date="2019" name="Nat. Ecol. Evol.">
        <title>Megaphylogeny resolves global patterns of mushroom evolution.</title>
        <authorList>
            <person name="Varga T."/>
            <person name="Krizsan K."/>
            <person name="Foldi C."/>
            <person name="Dima B."/>
            <person name="Sanchez-Garcia M."/>
            <person name="Sanchez-Ramirez S."/>
            <person name="Szollosi G.J."/>
            <person name="Szarkandi J.G."/>
            <person name="Papp V."/>
            <person name="Albert L."/>
            <person name="Andreopoulos W."/>
            <person name="Angelini C."/>
            <person name="Antonin V."/>
            <person name="Barry K.W."/>
            <person name="Bougher N.L."/>
            <person name="Buchanan P."/>
            <person name="Buyck B."/>
            <person name="Bense V."/>
            <person name="Catcheside P."/>
            <person name="Chovatia M."/>
            <person name="Cooper J."/>
            <person name="Damon W."/>
            <person name="Desjardin D."/>
            <person name="Finy P."/>
            <person name="Geml J."/>
            <person name="Haridas S."/>
            <person name="Hughes K."/>
            <person name="Justo A."/>
            <person name="Karasinski D."/>
            <person name="Kautmanova I."/>
            <person name="Kiss B."/>
            <person name="Kocsube S."/>
            <person name="Kotiranta H."/>
            <person name="LaButti K.M."/>
            <person name="Lechner B.E."/>
            <person name="Liimatainen K."/>
            <person name="Lipzen A."/>
            <person name="Lukacs Z."/>
            <person name="Mihaltcheva S."/>
            <person name="Morgado L.N."/>
            <person name="Niskanen T."/>
            <person name="Noordeloos M.E."/>
            <person name="Ohm R.A."/>
            <person name="Ortiz-Santana B."/>
            <person name="Ovrebo C."/>
            <person name="Racz N."/>
            <person name="Riley R."/>
            <person name="Savchenko A."/>
            <person name="Shiryaev A."/>
            <person name="Soop K."/>
            <person name="Spirin V."/>
            <person name="Szebenyi C."/>
            <person name="Tomsovsky M."/>
            <person name="Tulloss R.E."/>
            <person name="Uehling J."/>
            <person name="Grigoriev I.V."/>
            <person name="Vagvolgyi C."/>
            <person name="Papp T."/>
            <person name="Martin F.M."/>
            <person name="Miettinen O."/>
            <person name="Hibbett D.S."/>
            <person name="Nagy L.G."/>
        </authorList>
    </citation>
    <scope>NUCLEOTIDE SEQUENCE [LARGE SCALE GENOMIC DNA]</scope>
    <source>
        <strain evidence="1 2">HHB13444</strain>
    </source>
</reference>
<organism evidence="1 2">
    <name type="scientific">Polyporus arcularius HHB13444</name>
    <dbReference type="NCBI Taxonomy" id="1314778"/>
    <lineage>
        <taxon>Eukaryota</taxon>
        <taxon>Fungi</taxon>
        <taxon>Dikarya</taxon>
        <taxon>Basidiomycota</taxon>
        <taxon>Agaricomycotina</taxon>
        <taxon>Agaricomycetes</taxon>
        <taxon>Polyporales</taxon>
        <taxon>Polyporaceae</taxon>
        <taxon>Polyporus</taxon>
    </lineage>
</organism>
<evidence type="ECO:0000313" key="2">
    <source>
        <dbReference type="Proteomes" id="UP000308197"/>
    </source>
</evidence>